<name>A0A1I6HX89_9FIRM</name>
<protein>
    <submittedName>
        <fullName evidence="3">Sugar-specific transcriptional regulator TrmB</fullName>
    </submittedName>
</protein>
<dbReference type="STRING" id="37658.SAMN05661086_00373"/>
<evidence type="ECO:0000313" key="4">
    <source>
        <dbReference type="Proteomes" id="UP000199659"/>
    </source>
</evidence>
<dbReference type="OrthoDB" id="1493540at2"/>
<reference evidence="3 4" key="1">
    <citation type="submission" date="2016-10" db="EMBL/GenBank/DDBJ databases">
        <authorList>
            <person name="de Groot N.N."/>
        </authorList>
    </citation>
    <scope>NUCLEOTIDE SEQUENCE [LARGE SCALE GENOMIC DNA]</scope>
    <source>
        <strain evidence="3 4">743A</strain>
    </source>
</reference>
<dbReference type="InterPro" id="IPR021586">
    <property type="entry name" value="Tscrpt_reg_TrmB_C"/>
</dbReference>
<dbReference type="CDD" id="cd09124">
    <property type="entry name" value="PLDc_like_TrmB_middle"/>
    <property type="match status" value="1"/>
</dbReference>
<dbReference type="AlphaFoldDB" id="A0A1I6HX89"/>
<organism evidence="3 4">
    <name type="scientific">Anaeromicropila populeti</name>
    <dbReference type="NCBI Taxonomy" id="37658"/>
    <lineage>
        <taxon>Bacteria</taxon>
        <taxon>Bacillati</taxon>
        <taxon>Bacillota</taxon>
        <taxon>Clostridia</taxon>
        <taxon>Lachnospirales</taxon>
        <taxon>Lachnospiraceae</taxon>
        <taxon>Anaeromicropila</taxon>
    </lineage>
</organism>
<dbReference type="PANTHER" id="PTHR34293:SF1">
    <property type="entry name" value="HTH-TYPE TRANSCRIPTIONAL REGULATOR TRMBL2"/>
    <property type="match status" value="1"/>
</dbReference>
<feature type="domain" description="Transcription regulator TrmB C-terminal" evidence="2">
    <location>
        <begin position="107"/>
        <end position="218"/>
    </location>
</feature>
<gene>
    <name evidence="3" type="ORF">SAMN05661086_00373</name>
</gene>
<evidence type="ECO:0000259" key="2">
    <source>
        <dbReference type="Pfam" id="PF11495"/>
    </source>
</evidence>
<dbReference type="RefSeq" id="WP_092558992.1">
    <property type="nucleotide sequence ID" value="NZ_FOYZ01000001.1"/>
</dbReference>
<dbReference type="Gene3D" id="1.10.10.10">
    <property type="entry name" value="Winged helix-like DNA-binding domain superfamily/Winged helix DNA-binding domain"/>
    <property type="match status" value="1"/>
</dbReference>
<dbReference type="PANTHER" id="PTHR34293">
    <property type="entry name" value="HTH-TYPE TRANSCRIPTIONAL REGULATOR TRMBL2"/>
    <property type="match status" value="1"/>
</dbReference>
<proteinExistence type="predicted"/>
<dbReference type="EMBL" id="FOYZ01000001">
    <property type="protein sequence ID" value="SFR59063.1"/>
    <property type="molecule type" value="Genomic_DNA"/>
</dbReference>
<feature type="domain" description="Transcription regulator TrmB N-terminal" evidence="1">
    <location>
        <begin position="7"/>
        <end position="74"/>
    </location>
</feature>
<dbReference type="SUPFAM" id="SSF46785">
    <property type="entry name" value="Winged helix' DNA-binding domain"/>
    <property type="match status" value="1"/>
</dbReference>
<dbReference type="InterPro" id="IPR036388">
    <property type="entry name" value="WH-like_DNA-bd_sf"/>
</dbReference>
<dbReference type="InterPro" id="IPR036390">
    <property type="entry name" value="WH_DNA-bd_sf"/>
</dbReference>
<sequence>MEFIELLTNFGLTRQEASIYVALLTNGESSGYETAKLTGISRSNTYNGLAGLVEKGAAYVIEGVVVKYMAVDVENFSNNKIRELQRIQKRLLHLAPEPRIESDGYITIKGEKHIKNQIENMLDRAEKRVYLSVGQSLLGILEEQLRELSRKGLKVVVITDKKGFSLESVTTYYNVRREKQIGIIVDSIEVLTGEMEEGDNATCLYSKNKNLIDVFKEMLKNEIKLLEMQGGTNI</sequence>
<dbReference type="Pfam" id="PF01978">
    <property type="entry name" value="TrmB"/>
    <property type="match status" value="1"/>
</dbReference>
<keyword evidence="4" id="KW-1185">Reference proteome</keyword>
<dbReference type="InterPro" id="IPR051797">
    <property type="entry name" value="TrmB-like"/>
</dbReference>
<dbReference type="Pfam" id="PF11495">
    <property type="entry name" value="Regulator_TrmB"/>
    <property type="match status" value="1"/>
</dbReference>
<accession>A0A1I6HX89</accession>
<dbReference type="InterPro" id="IPR002831">
    <property type="entry name" value="Tscrpt_reg_TrmB_N"/>
</dbReference>
<evidence type="ECO:0000259" key="1">
    <source>
        <dbReference type="Pfam" id="PF01978"/>
    </source>
</evidence>
<evidence type="ECO:0000313" key="3">
    <source>
        <dbReference type="EMBL" id="SFR59063.1"/>
    </source>
</evidence>
<dbReference type="Proteomes" id="UP000199659">
    <property type="component" value="Unassembled WGS sequence"/>
</dbReference>